<comment type="subunit">
    <text evidence="1">Component of the TIM23 complex.</text>
</comment>
<feature type="compositionally biased region" description="Basic and acidic residues" evidence="2">
    <location>
        <begin position="137"/>
        <end position="152"/>
    </location>
</feature>
<evidence type="ECO:0000313" key="4">
    <source>
        <dbReference type="EMBL" id="EFX01160.1"/>
    </source>
</evidence>
<dbReference type="OrthoDB" id="1711508at2759"/>
<dbReference type="eggNOG" id="KOG1605">
    <property type="taxonomic scope" value="Eukaryota"/>
</dbReference>
<dbReference type="InterPro" id="IPR050365">
    <property type="entry name" value="TIM50"/>
</dbReference>
<evidence type="ECO:0000256" key="1">
    <source>
        <dbReference type="RuleBase" id="RU365079"/>
    </source>
</evidence>
<evidence type="ECO:0000256" key="2">
    <source>
        <dbReference type="SAM" id="MobiDB-lite"/>
    </source>
</evidence>
<keyword evidence="1" id="KW-0809">Transit peptide</keyword>
<feature type="domain" description="FCP1 homology" evidence="3">
    <location>
        <begin position="179"/>
        <end position="352"/>
    </location>
</feature>
<dbReference type="Pfam" id="PF03031">
    <property type="entry name" value="NIF"/>
    <property type="match status" value="1"/>
</dbReference>
<comment type="function">
    <text evidence="1">Essential component of the TIM23 complex, a complex that mediates the translocation of transit peptide-containing proteins across the mitochondrial inner membrane.</text>
</comment>
<dbReference type="InterPro" id="IPR023214">
    <property type="entry name" value="HAD_sf"/>
</dbReference>
<dbReference type="SMART" id="SM00577">
    <property type="entry name" value="CPDc"/>
    <property type="match status" value="1"/>
</dbReference>
<gene>
    <name evidence="4" type="ORF">CMQ_6102</name>
</gene>
<dbReference type="SUPFAM" id="SSF56784">
    <property type="entry name" value="HAD-like"/>
    <property type="match status" value="1"/>
</dbReference>
<dbReference type="GO" id="GO:0005744">
    <property type="term" value="C:TIM23 mitochondrial import inner membrane translocase complex"/>
    <property type="evidence" value="ECO:0007669"/>
    <property type="project" value="UniProtKB-UniRule"/>
</dbReference>
<dbReference type="InParanoid" id="F0XLT8"/>
<feature type="region of interest" description="Disordered" evidence="2">
    <location>
        <begin position="31"/>
        <end position="161"/>
    </location>
</feature>
<dbReference type="GO" id="GO:0015031">
    <property type="term" value="P:protein transport"/>
    <property type="evidence" value="ECO:0007669"/>
    <property type="project" value="UniProtKB-KW"/>
</dbReference>
<dbReference type="InterPro" id="IPR036412">
    <property type="entry name" value="HAD-like_sf"/>
</dbReference>
<organism evidence="5">
    <name type="scientific">Grosmannia clavigera (strain kw1407 / UAMH 11150)</name>
    <name type="common">Blue stain fungus</name>
    <name type="synonym">Graphiocladiella clavigera</name>
    <dbReference type="NCBI Taxonomy" id="655863"/>
    <lineage>
        <taxon>Eukaryota</taxon>
        <taxon>Fungi</taxon>
        <taxon>Dikarya</taxon>
        <taxon>Ascomycota</taxon>
        <taxon>Pezizomycotina</taxon>
        <taxon>Sordariomycetes</taxon>
        <taxon>Sordariomycetidae</taxon>
        <taxon>Ophiostomatales</taxon>
        <taxon>Ophiostomataceae</taxon>
        <taxon>Leptographium</taxon>
    </lineage>
</organism>
<keyword evidence="5" id="KW-1185">Reference proteome</keyword>
<sequence length="381" mass="42412">MEEAAGGSAAESIHQDAASTITKDASIGIDTVGDLSVNPADTGNGDHKVHLAAPPNGKGGDLGAMPTGKKKEKRKAMKEALEKALRERTQTSEHLGGDNAITEPNKRLRSPNRFPNRSPKFEPQWGRRRQQQPTEPLAKEPLARERSPKRPPSEQSGGIPEPTAAYLEQAAQLLRPPAETPRPLLVVIDLNGTLLYRPYRDRPRMFVMRPHAAQFLDYCLQAFWVVVWSSARPTNVTAMCQKLMQPPQLQKLVAKWGRDRFHLSPEDYNDRVQCYKRLSALWSDKTVARSHPSFASAAGSDLWSQANTVLIDDSQEKARSEPFNLIAIPEFQGDVADAPDVLPQVHDYLNKLCFQQDVSAYMRHHPFRLDGCASSSNERGI</sequence>
<dbReference type="PANTHER" id="PTHR12210">
    <property type="entry name" value="DULLARD PROTEIN PHOSPHATASE"/>
    <property type="match status" value="1"/>
</dbReference>
<comment type="subcellular location">
    <subcellularLocation>
        <location evidence="1">Mitochondrion inner membrane</location>
        <topology evidence="1">Single-pass membrane protein</topology>
    </subcellularLocation>
</comment>
<dbReference type="GeneID" id="25979499"/>
<dbReference type="PROSITE" id="PS50969">
    <property type="entry name" value="FCP1"/>
    <property type="match status" value="1"/>
</dbReference>
<evidence type="ECO:0000313" key="5">
    <source>
        <dbReference type="Proteomes" id="UP000007796"/>
    </source>
</evidence>
<keyword evidence="1" id="KW-0496">Mitochondrion</keyword>
<name>F0XLT8_GROCL</name>
<dbReference type="AlphaFoldDB" id="F0XLT8"/>
<accession>F0XLT8</accession>
<dbReference type="HOGENOM" id="CLU_018875_0_0_1"/>
<dbReference type="RefSeq" id="XP_014170642.1">
    <property type="nucleotide sequence ID" value="XM_014315167.1"/>
</dbReference>
<proteinExistence type="inferred from homology"/>
<dbReference type="Gene3D" id="3.40.50.1000">
    <property type="entry name" value="HAD superfamily/HAD-like"/>
    <property type="match status" value="1"/>
</dbReference>
<dbReference type="EMBL" id="GL629794">
    <property type="protein sequence ID" value="EFX01160.1"/>
    <property type="molecule type" value="Genomic_DNA"/>
</dbReference>
<keyword evidence="1" id="KW-0811">Translocation</keyword>
<dbReference type="STRING" id="655863.F0XLT8"/>
<keyword evidence="1" id="KW-0813">Transport</keyword>
<dbReference type="Proteomes" id="UP000007796">
    <property type="component" value="Unassembled WGS sequence"/>
</dbReference>
<feature type="compositionally biased region" description="Basic and acidic residues" evidence="2">
    <location>
        <begin position="77"/>
        <end position="91"/>
    </location>
</feature>
<comment type="similarity">
    <text evidence="1">Belongs to the TIM50 family.</text>
</comment>
<reference evidence="4 5" key="1">
    <citation type="journal article" date="2011" name="Proc. Natl. Acad. Sci. U.S.A.">
        <title>Genome and transcriptome analyses of the mountain pine beetle-fungal symbiont Grosmannia clavigera, a lodgepole pine pathogen.</title>
        <authorList>
            <person name="DiGuistini S."/>
            <person name="Wang Y."/>
            <person name="Liao N.Y."/>
            <person name="Taylor G."/>
            <person name="Tanguay P."/>
            <person name="Feau N."/>
            <person name="Henrissat B."/>
            <person name="Chan S.K."/>
            <person name="Hesse-Orce U."/>
            <person name="Alamouti S.M."/>
            <person name="Tsui C.K.M."/>
            <person name="Docking R.T."/>
            <person name="Levasseur A."/>
            <person name="Haridas S."/>
            <person name="Robertson G."/>
            <person name="Birol I."/>
            <person name="Holt R.A."/>
            <person name="Marra M.A."/>
            <person name="Hamelin R.C."/>
            <person name="Hirst M."/>
            <person name="Jones S.J.M."/>
            <person name="Bohlmann J."/>
            <person name="Breuil C."/>
        </authorList>
    </citation>
    <scope>NUCLEOTIDE SEQUENCE [LARGE SCALE GENOMIC DNA]</scope>
    <source>
        <strain evidence="5">kw1407 / UAMH 11150</strain>
    </source>
</reference>
<dbReference type="InterPro" id="IPR004274">
    <property type="entry name" value="FCP1_dom"/>
</dbReference>
<keyword evidence="1" id="KW-0653">Protein transport</keyword>
<protein>
    <recommendedName>
        <fullName evidence="1">Mitochondrial import inner membrane translocase subunit TIM50</fullName>
    </recommendedName>
</protein>
<evidence type="ECO:0000259" key="3">
    <source>
        <dbReference type="PROSITE" id="PS50969"/>
    </source>
</evidence>